<accession>A0AAW1L018</accession>
<dbReference type="InterPro" id="IPR018289">
    <property type="entry name" value="MULE_transposase_dom"/>
</dbReference>
<evidence type="ECO:0000259" key="2">
    <source>
        <dbReference type="Pfam" id="PF10551"/>
    </source>
</evidence>
<dbReference type="EMBL" id="JBDFQZ010000005">
    <property type="protein sequence ID" value="KAK9724971.1"/>
    <property type="molecule type" value="Genomic_DNA"/>
</dbReference>
<feature type="compositionally biased region" description="Low complexity" evidence="1">
    <location>
        <begin position="462"/>
        <end position="476"/>
    </location>
</feature>
<feature type="region of interest" description="Disordered" evidence="1">
    <location>
        <begin position="429"/>
        <end position="486"/>
    </location>
</feature>
<evidence type="ECO:0000256" key="1">
    <source>
        <dbReference type="SAM" id="MobiDB-lite"/>
    </source>
</evidence>
<comment type="caution">
    <text evidence="3">The sequence shown here is derived from an EMBL/GenBank/DDBJ whole genome shotgun (WGS) entry which is preliminary data.</text>
</comment>
<evidence type="ECO:0000313" key="3">
    <source>
        <dbReference type="EMBL" id="KAK9724971.1"/>
    </source>
</evidence>
<dbReference type="InterPro" id="IPR052579">
    <property type="entry name" value="Zinc_finger_SWIM"/>
</dbReference>
<name>A0AAW1L018_SAPOF</name>
<dbReference type="PANTHER" id="PTHR31569">
    <property type="entry name" value="SWIM-TYPE DOMAIN-CONTAINING PROTEIN"/>
    <property type="match status" value="1"/>
</dbReference>
<dbReference type="AlphaFoldDB" id="A0AAW1L018"/>
<gene>
    <name evidence="3" type="ORF">RND81_05G112300</name>
</gene>
<evidence type="ECO:0000313" key="4">
    <source>
        <dbReference type="Proteomes" id="UP001443914"/>
    </source>
</evidence>
<proteinExistence type="predicted"/>
<dbReference type="Proteomes" id="UP001443914">
    <property type="component" value="Unassembled WGS sequence"/>
</dbReference>
<dbReference type="PANTHER" id="PTHR31569:SF4">
    <property type="entry name" value="SWIM-TYPE DOMAIN-CONTAINING PROTEIN"/>
    <property type="match status" value="1"/>
</dbReference>
<organism evidence="3 4">
    <name type="scientific">Saponaria officinalis</name>
    <name type="common">Common soapwort</name>
    <name type="synonym">Lychnis saponaria</name>
    <dbReference type="NCBI Taxonomy" id="3572"/>
    <lineage>
        <taxon>Eukaryota</taxon>
        <taxon>Viridiplantae</taxon>
        <taxon>Streptophyta</taxon>
        <taxon>Embryophyta</taxon>
        <taxon>Tracheophyta</taxon>
        <taxon>Spermatophyta</taxon>
        <taxon>Magnoliopsida</taxon>
        <taxon>eudicotyledons</taxon>
        <taxon>Gunneridae</taxon>
        <taxon>Pentapetalae</taxon>
        <taxon>Caryophyllales</taxon>
        <taxon>Caryophyllaceae</taxon>
        <taxon>Caryophylleae</taxon>
        <taxon>Saponaria</taxon>
    </lineage>
</organism>
<protein>
    <recommendedName>
        <fullName evidence="2">MULE transposase domain-containing protein</fullName>
    </recommendedName>
</protein>
<keyword evidence="4" id="KW-1185">Reference proteome</keyword>
<dbReference type="Pfam" id="PF10551">
    <property type="entry name" value="MULE"/>
    <property type="match status" value="1"/>
</dbReference>
<feature type="domain" description="MULE transposase" evidence="2">
    <location>
        <begin position="91"/>
        <end position="184"/>
    </location>
</feature>
<reference evidence="3" key="1">
    <citation type="submission" date="2024-03" db="EMBL/GenBank/DDBJ databases">
        <title>WGS assembly of Saponaria officinalis var. Norfolk2.</title>
        <authorList>
            <person name="Jenkins J."/>
            <person name="Shu S."/>
            <person name="Grimwood J."/>
            <person name="Barry K."/>
            <person name="Goodstein D."/>
            <person name="Schmutz J."/>
            <person name="Leebens-Mack J."/>
            <person name="Osbourn A."/>
        </authorList>
    </citation>
    <scope>NUCLEOTIDE SEQUENCE [LARGE SCALE GENOMIC DNA]</scope>
    <source>
        <strain evidence="3">JIC</strain>
    </source>
</reference>
<sequence>MINYAEGHRRRAAFDADEIEYIEKQVLAQVPPAKISLGLHMRTPDKPRPAMKQLYNIGAKIRSEMQAGRNPAQHMLVFATEAGYVQYREFVVGIDSTYNTNTYKFPLVDIIGMTPTNQNFTIAYAIMEGESKEDYVWMLEKLRTLLSDGVSPNVIVTDRELGLMDAIPLVFPCSRNLLCVWHVNRAVEKRVNDTCKNMRRRNTSSSRPQADVDMGKFFTTTCWYYVVYASTDDQLTEALYIETTWLVHREKFLWLYTSTSTHCGNTSTSRVESAHSVLKEWLHSAGLSIKKALEDSRSKGKKDKYGRLFNLLKGKVSMYALGLMGAEFDRGTKLGRRLAEGCGHAMRTTHGLPCACELHGLSTRRRRVHLDSIDVFWRTLVYDDYIAFPPGDEGALEELLTFIRNTNSPTRKRCTETIYIELHPEDDYVEEPAENKNPRGRPKRSNARNLSGFEHSRRRLRSTSASTRGTSTTTDTNASYVEGINI</sequence>